<keyword evidence="3" id="KW-1185">Reference proteome</keyword>
<evidence type="ECO:0000313" key="3">
    <source>
        <dbReference type="Proteomes" id="UP000595498"/>
    </source>
</evidence>
<dbReference type="EMBL" id="CP068224">
    <property type="protein sequence ID" value="QQT55224.1"/>
    <property type="molecule type" value="Genomic_DNA"/>
</dbReference>
<dbReference type="InterPro" id="IPR008969">
    <property type="entry name" value="CarboxyPept-like_regulatory"/>
</dbReference>
<sequence>MKLRFILLFILLCLLTNSLLAQQSLLFKGLVVDDSDNPLENASIVIKRIPSSGIAPVFQKTDQQGHFQLEFSNTGKIELSISRLGYQKVVDTLDIRSAEQKFKYKLLKSVKRLEEVKIDYQYRAVEIAKDTIRFSADYFRDSTDRKLQDLIEKMPGFSIEDGKVRFQGKQVNVTLVENERFFGGGSKLAIENIPAKAVDKVEMISRFSQNDLLKSVQVNDQLAMNIKLKENKKNFIFGDLESSLGSEKSYKEHAALFYYSPEKTMSFIGDINNIGTSPVSKEDIDRVQGAELQYFSNSINKNNLAGYDRDNRNVIKNINKFAAFNGFKKGLKKKFSVNLYGVYAENRLGTMLDGTNHYSFPDLRYTEQTNMRSSQVNRQASFNISSNFKPSPYFNLDYNLGTFWTIPKQEVHTNNVIDRFGVDNNNIQIQDGHSIVLKQYLEGSWKHSLRSYSSFAFQHQYTSEKDNFSLSSDSLFLRGFIRFDSMANYSIRRPVERKTHLFNGSYKYYWVINQNQQLHLEANSQNELLRQKGQSMGAQDTTGAHIFDHEQYYRNSSNYVGGSYRLDFDKLKILFSLKQYYLYLINQTPTNDDRHGQWFLQPEVDLKYGKSALDGFRLNYRRGYTFATAMDLNPSYWITGYNSLSRGNILMEGQTFHKLTFTYNNFRLTDFRVIHFNSTLTLKDKIKGNSLLTSSYEQSKTVQLFDRPDLNFTNIGGYSIRYGRFEPGVYLSYIHMRLAQGIDNSEIYLRQNTVSTDLSLRWFIPKVADVKVAWIRTDSWQKSLADSQKVALNKWSITGKYQLKNFVFKTDWSLLKTGLGDSSSDPTTINGNFEVRYQKVKSPFSFYIQGLNVLKNTSYRTAVLTEYISSEKIIYTMPRIFLLGLSYSL</sequence>
<protein>
    <submittedName>
        <fullName evidence="2">TonB-dependent receptor</fullName>
    </submittedName>
</protein>
<gene>
    <name evidence="2" type="ORF">I6I98_08220</name>
</gene>
<keyword evidence="1" id="KW-0732">Signal</keyword>
<accession>A0ABX7CTW5</accession>
<feature type="signal peptide" evidence="1">
    <location>
        <begin position="1"/>
        <end position="21"/>
    </location>
</feature>
<feature type="chain" id="PRO_5045068921" evidence="1">
    <location>
        <begin position="22"/>
        <end position="889"/>
    </location>
</feature>
<dbReference type="Proteomes" id="UP000595498">
    <property type="component" value="Chromosome"/>
</dbReference>
<proteinExistence type="predicted"/>
<evidence type="ECO:0000256" key="1">
    <source>
        <dbReference type="SAM" id="SignalP"/>
    </source>
</evidence>
<dbReference type="Gene3D" id="2.60.40.1120">
    <property type="entry name" value="Carboxypeptidase-like, regulatory domain"/>
    <property type="match status" value="1"/>
</dbReference>
<evidence type="ECO:0000313" key="2">
    <source>
        <dbReference type="EMBL" id="QQT55224.1"/>
    </source>
</evidence>
<keyword evidence="2" id="KW-0675">Receptor</keyword>
<dbReference type="SUPFAM" id="SSF49464">
    <property type="entry name" value="Carboxypeptidase regulatory domain-like"/>
    <property type="match status" value="1"/>
</dbReference>
<reference evidence="2 3" key="1">
    <citation type="submission" date="2021-01" db="EMBL/GenBank/DDBJ databases">
        <title>FDA dAtabase for Regulatory Grade micrObial Sequences (FDA-ARGOS): Supporting development and validation of Infectious Disease Dx tests.</title>
        <authorList>
            <person name="Sproer C."/>
            <person name="Gronow S."/>
            <person name="Severitt S."/>
            <person name="Schroder I."/>
            <person name="Tallon L."/>
            <person name="Sadzewicz L."/>
            <person name="Zhao X."/>
            <person name="Boylan J."/>
            <person name="Ott S."/>
            <person name="Bowen H."/>
            <person name="Vavikolanu K."/>
            <person name="Mehta A."/>
            <person name="Aluvathingal J."/>
            <person name="Nadendla S."/>
            <person name="Lowell S."/>
            <person name="Myers T."/>
            <person name="Yan Y."/>
            <person name="Sichtig H."/>
        </authorList>
    </citation>
    <scope>NUCLEOTIDE SEQUENCE [LARGE SCALE GENOMIC DNA]</scope>
    <source>
        <strain evidence="2 3">FDAARGOS_1141</strain>
    </source>
</reference>
<name>A0ABX7CTW5_SPHMU</name>
<organism evidence="2 3">
    <name type="scientific">Sphingobacterium multivorum</name>
    <dbReference type="NCBI Taxonomy" id="28454"/>
    <lineage>
        <taxon>Bacteria</taxon>
        <taxon>Pseudomonadati</taxon>
        <taxon>Bacteroidota</taxon>
        <taxon>Sphingobacteriia</taxon>
        <taxon>Sphingobacteriales</taxon>
        <taxon>Sphingobacteriaceae</taxon>
        <taxon>Sphingobacterium</taxon>
    </lineage>
</organism>
<dbReference type="Pfam" id="PF13715">
    <property type="entry name" value="CarbopepD_reg_2"/>
    <property type="match status" value="1"/>
</dbReference>